<dbReference type="InterPro" id="IPR041413">
    <property type="entry name" value="MLTR_LBD"/>
</dbReference>
<dbReference type="PATRIC" id="fig|1223523.3.peg.252"/>
<dbReference type="CDD" id="cd00093">
    <property type="entry name" value="HTH_XRE"/>
    <property type="match status" value="1"/>
</dbReference>
<proteinExistence type="predicted"/>
<dbReference type="EMBL" id="AORZ01000002">
    <property type="protein sequence ID" value="EMF02423.1"/>
    <property type="molecule type" value="Genomic_DNA"/>
</dbReference>
<organism evidence="2 3">
    <name type="scientific">Streptomyces mobaraensis (strain ATCC 29032 / DSM 40847 / JCM 4168 / NBRC 13819 / NCIMB 11159 / IPCR 16-22)</name>
    <dbReference type="NCBI Taxonomy" id="1223523"/>
    <lineage>
        <taxon>Bacteria</taxon>
        <taxon>Bacillati</taxon>
        <taxon>Actinomycetota</taxon>
        <taxon>Actinomycetes</taxon>
        <taxon>Kitasatosporales</taxon>
        <taxon>Streptomycetaceae</taxon>
        <taxon>Streptomyces</taxon>
    </lineage>
</organism>
<dbReference type="Pfam" id="PF17765">
    <property type="entry name" value="MLTR_LBD"/>
    <property type="match status" value="1"/>
</dbReference>
<dbReference type="GO" id="GO:0003677">
    <property type="term" value="F:DNA binding"/>
    <property type="evidence" value="ECO:0007669"/>
    <property type="project" value="InterPro"/>
</dbReference>
<name>M3B8U5_STRM1</name>
<dbReference type="PANTHER" id="PTHR35010">
    <property type="entry name" value="BLL4672 PROTEIN-RELATED"/>
    <property type="match status" value="1"/>
</dbReference>
<comment type="caution">
    <text evidence="2">The sequence shown here is derived from an EMBL/GenBank/DDBJ whole genome shotgun (WGS) entry which is preliminary data.</text>
</comment>
<dbReference type="Gene3D" id="1.10.260.40">
    <property type="entry name" value="lambda repressor-like DNA-binding domains"/>
    <property type="match status" value="1"/>
</dbReference>
<protein>
    <recommendedName>
        <fullName evidence="1">MmyB-like transcription regulator ligand binding domain-containing protein</fullName>
    </recommendedName>
</protein>
<evidence type="ECO:0000313" key="2">
    <source>
        <dbReference type="EMBL" id="EMF02423.1"/>
    </source>
</evidence>
<gene>
    <name evidence="2" type="ORF">H340_01214</name>
</gene>
<dbReference type="Proteomes" id="UP000011740">
    <property type="component" value="Unassembled WGS sequence"/>
</dbReference>
<accession>M3B8U5</accession>
<dbReference type="AlphaFoldDB" id="M3B8U5"/>
<dbReference type="InterPro" id="IPR001387">
    <property type="entry name" value="Cro/C1-type_HTH"/>
</dbReference>
<dbReference type="Pfam" id="PF13560">
    <property type="entry name" value="HTH_31"/>
    <property type="match status" value="1"/>
</dbReference>
<feature type="domain" description="MmyB-like transcription regulator ligand binding" evidence="1">
    <location>
        <begin position="81"/>
        <end position="232"/>
    </location>
</feature>
<dbReference type="PANTHER" id="PTHR35010:SF2">
    <property type="entry name" value="BLL4672 PROTEIN"/>
    <property type="match status" value="1"/>
</dbReference>
<dbReference type="eggNOG" id="COG1396">
    <property type="taxonomic scope" value="Bacteria"/>
</dbReference>
<dbReference type="STRING" id="1223523.H340_01214"/>
<evidence type="ECO:0000259" key="1">
    <source>
        <dbReference type="Pfam" id="PF17765"/>
    </source>
</evidence>
<evidence type="ECO:0000313" key="3">
    <source>
        <dbReference type="Proteomes" id="UP000011740"/>
    </source>
</evidence>
<reference evidence="2 3" key="1">
    <citation type="journal article" date="2013" name="Genome Announc.">
        <title>Whole-Genome Shotgun Assembly and Analysis of the Genome of Streptomyces mobaraensis DSM 40847, a Strain for Industrial Production of Microbial Transglutaminase.</title>
        <authorList>
            <person name="Yang H."/>
            <person name="He T."/>
            <person name="Wu W."/>
            <person name="Zhu W."/>
            <person name="Lu B."/>
            <person name="Sun W."/>
        </authorList>
    </citation>
    <scope>NUCLEOTIDE SEQUENCE [LARGE SCALE GENOMIC DNA]</scope>
    <source>
        <strain evidence="2 3">DSM 40847</strain>
    </source>
</reference>
<dbReference type="InterPro" id="IPR010982">
    <property type="entry name" value="Lambda_DNA-bd_dom_sf"/>
</dbReference>
<sequence length="253" mass="29209">MGQSKPMPQALVAARCGMSERWYRDLEKGYAPKPDRDAMERLADALLLETDQRLTLFLYTIGCNPPAGVTAAHDYNSPEHRAIQLVLDQTQQPAYVSDADWRIVAYNRPAGEWFPYVRTDGANIMHWGLISHESREQLASWETHARVYLGMIRLELARKRPHSILPEILEKALEDPLIKSYWDEDTTVVANRDGHHFRLYIQKFEREFDFISQVFIPARFDDLRLVIMTWPQEGESPSGFIVPPNDTDTRKPA</sequence>
<dbReference type="Gene3D" id="3.30.450.180">
    <property type="match status" value="1"/>
</dbReference>